<name>A0A9X2Y2C8_9BACT</name>
<dbReference type="PROSITE" id="PS51671">
    <property type="entry name" value="ACT"/>
    <property type="match status" value="1"/>
</dbReference>
<keyword evidence="2 3" id="KW-0378">Hydrolase</keyword>
<evidence type="ECO:0000313" key="7">
    <source>
        <dbReference type="Proteomes" id="UP001155483"/>
    </source>
</evidence>
<comment type="similarity">
    <text evidence="3">Belongs to the PurU family.</text>
</comment>
<comment type="function">
    <text evidence="3">Catalyzes the hydrolysis of 10-formyltetrahydrofolate (formyl-FH4) to formate and tetrahydrofolate (FH4).</text>
</comment>
<dbReference type="AlphaFoldDB" id="A0A9X2Y2C8"/>
<dbReference type="GO" id="GO:0006189">
    <property type="term" value="P:'de novo' IMP biosynthetic process"/>
    <property type="evidence" value="ECO:0007669"/>
    <property type="project" value="UniProtKB-UniRule"/>
</dbReference>
<dbReference type="EMBL" id="JAOTIF010000034">
    <property type="protein sequence ID" value="MCU7552423.1"/>
    <property type="molecule type" value="Genomic_DNA"/>
</dbReference>
<reference evidence="6" key="2">
    <citation type="submission" date="2023-04" db="EMBL/GenBank/DDBJ databases">
        <title>Paracnuella aquatica gen. nov., sp. nov., a member of the family Chitinophagaceae isolated from a hot spring.</title>
        <authorList>
            <person name="Wang C."/>
        </authorList>
    </citation>
    <scope>NUCLEOTIDE SEQUENCE</scope>
    <source>
        <strain evidence="6">LB-8</strain>
    </source>
</reference>
<dbReference type="Pfam" id="PF00551">
    <property type="entry name" value="Formyl_trans_N"/>
    <property type="match status" value="1"/>
</dbReference>
<dbReference type="HAMAP" id="MF_01927">
    <property type="entry name" value="PurU"/>
    <property type="match status" value="1"/>
</dbReference>
<evidence type="ECO:0000256" key="2">
    <source>
        <dbReference type="ARBA" id="ARBA00022801"/>
    </source>
</evidence>
<protein>
    <recommendedName>
        <fullName evidence="3 4">Formyltetrahydrofolate deformylase</fullName>
        <ecNumber evidence="3 4">3.5.1.10</ecNumber>
    </recommendedName>
    <alternativeName>
        <fullName evidence="3">Formyl-FH(4) hydrolase</fullName>
    </alternativeName>
</protein>
<dbReference type="NCBIfam" id="NF004684">
    <property type="entry name" value="PRK06027.1"/>
    <property type="match status" value="1"/>
</dbReference>
<evidence type="ECO:0000259" key="5">
    <source>
        <dbReference type="PROSITE" id="PS51671"/>
    </source>
</evidence>
<comment type="catalytic activity">
    <reaction evidence="3">
        <text>(6R)-10-formyltetrahydrofolate + H2O = (6S)-5,6,7,8-tetrahydrofolate + formate + H(+)</text>
        <dbReference type="Rhea" id="RHEA:19833"/>
        <dbReference type="ChEBI" id="CHEBI:15377"/>
        <dbReference type="ChEBI" id="CHEBI:15378"/>
        <dbReference type="ChEBI" id="CHEBI:15740"/>
        <dbReference type="ChEBI" id="CHEBI:57453"/>
        <dbReference type="ChEBI" id="CHEBI:195366"/>
        <dbReference type="EC" id="3.5.1.10"/>
    </reaction>
</comment>
<evidence type="ECO:0000256" key="3">
    <source>
        <dbReference type="HAMAP-Rule" id="MF_01927"/>
    </source>
</evidence>
<comment type="pathway">
    <text evidence="3">Purine metabolism; IMP biosynthesis via de novo pathway; formate from 10-formyl-5,6,7,8-tetrahydrofolate: step 1/1.</text>
</comment>
<organism evidence="6 7">
    <name type="scientific">Paraflavisolibacter caeni</name>
    <dbReference type="NCBI Taxonomy" id="2982496"/>
    <lineage>
        <taxon>Bacteria</taxon>
        <taxon>Pseudomonadati</taxon>
        <taxon>Bacteroidota</taxon>
        <taxon>Chitinophagia</taxon>
        <taxon>Chitinophagales</taxon>
        <taxon>Chitinophagaceae</taxon>
        <taxon>Paraflavisolibacter</taxon>
    </lineage>
</organism>
<dbReference type="Pfam" id="PF01842">
    <property type="entry name" value="ACT"/>
    <property type="match status" value="1"/>
</dbReference>
<dbReference type="PANTHER" id="PTHR42706">
    <property type="entry name" value="FORMYLTETRAHYDROFOLATE DEFORMYLASE"/>
    <property type="match status" value="1"/>
</dbReference>
<evidence type="ECO:0000256" key="4">
    <source>
        <dbReference type="NCBIfam" id="TIGR00655"/>
    </source>
</evidence>
<sequence length="278" mass="31870">MASHILLINCPDQRGLVFKITGVLYQHNLNIISNGEFVERNWNHFFMRTEFSGAFDKEKLLLDLTQALPEGVDIRLTDKKKKDIVLLATKEHHCISDLLVRFAFNELQANIRAVISNYDVLQDLTRKFNVPFHFISHEEKSREAHEAELLHTIQIYQPEFIVLAKYMRILSPGFVSNFSDCIINIHHSFLPAFIGANPYAQAYDRGVKIIGATAHFVNNNLDEGPIIAQNVIPVNHTHSAREMAQAGRDVEKIVLANALRMVFNEQVFVYRNKTIIFD</sequence>
<keyword evidence="7" id="KW-1185">Reference proteome</keyword>
<gene>
    <name evidence="3 6" type="primary">purU</name>
    <name evidence="6" type="ORF">OCK74_25110</name>
</gene>
<dbReference type="EC" id="3.5.1.10" evidence="3 4"/>
<reference evidence="6" key="1">
    <citation type="submission" date="2022-09" db="EMBL/GenBank/DDBJ databases">
        <authorList>
            <person name="Yuan C."/>
            <person name="Ke Z."/>
        </authorList>
    </citation>
    <scope>NUCLEOTIDE SEQUENCE</scope>
    <source>
        <strain evidence="6">LB-8</strain>
    </source>
</reference>
<keyword evidence="1 3" id="KW-0554">One-carbon metabolism</keyword>
<dbReference type="InterPro" id="IPR002912">
    <property type="entry name" value="ACT_dom"/>
</dbReference>
<dbReference type="NCBIfam" id="TIGR00655">
    <property type="entry name" value="PurU"/>
    <property type="match status" value="1"/>
</dbReference>
<dbReference type="PRINTS" id="PR01575">
    <property type="entry name" value="FFH4HYDRLASE"/>
</dbReference>
<feature type="domain" description="ACT" evidence="5">
    <location>
        <begin position="5"/>
        <end position="86"/>
    </location>
</feature>
<dbReference type="InterPro" id="IPR002376">
    <property type="entry name" value="Formyl_transf_N"/>
</dbReference>
<dbReference type="InterPro" id="IPR044074">
    <property type="entry name" value="PurU_ACT"/>
</dbReference>
<accession>A0A9X2Y2C8</accession>
<dbReference type="PANTHER" id="PTHR42706:SF1">
    <property type="entry name" value="FORMYLTETRAHYDROFOLATE DEFORMYLASE 2, MITOCHONDRIAL"/>
    <property type="match status" value="1"/>
</dbReference>
<dbReference type="SUPFAM" id="SSF53328">
    <property type="entry name" value="Formyltransferase"/>
    <property type="match status" value="1"/>
</dbReference>
<dbReference type="Proteomes" id="UP001155483">
    <property type="component" value="Unassembled WGS sequence"/>
</dbReference>
<dbReference type="GO" id="GO:0006730">
    <property type="term" value="P:one-carbon metabolic process"/>
    <property type="evidence" value="ECO:0007669"/>
    <property type="project" value="UniProtKB-KW"/>
</dbReference>
<dbReference type="SUPFAM" id="SSF55021">
    <property type="entry name" value="ACT-like"/>
    <property type="match status" value="1"/>
</dbReference>
<dbReference type="InterPro" id="IPR036477">
    <property type="entry name" value="Formyl_transf_N_sf"/>
</dbReference>
<dbReference type="GO" id="GO:0008864">
    <property type="term" value="F:formyltetrahydrofolate deformylase activity"/>
    <property type="evidence" value="ECO:0007669"/>
    <property type="project" value="UniProtKB-UniRule"/>
</dbReference>
<dbReference type="PIRSF" id="PIRSF036480">
    <property type="entry name" value="FormyFH4_hydr"/>
    <property type="match status" value="1"/>
</dbReference>
<dbReference type="InterPro" id="IPR045865">
    <property type="entry name" value="ACT-like_dom_sf"/>
</dbReference>
<evidence type="ECO:0000313" key="6">
    <source>
        <dbReference type="EMBL" id="MCU7552423.1"/>
    </source>
</evidence>
<dbReference type="InterPro" id="IPR004810">
    <property type="entry name" value="PurU"/>
</dbReference>
<dbReference type="Gene3D" id="3.40.50.170">
    <property type="entry name" value="Formyl transferase, N-terminal domain"/>
    <property type="match status" value="1"/>
</dbReference>
<feature type="active site" evidence="3">
    <location>
        <position position="222"/>
    </location>
</feature>
<dbReference type="RefSeq" id="WP_279299860.1">
    <property type="nucleotide sequence ID" value="NZ_JAOTIF010000034.1"/>
</dbReference>
<comment type="caution">
    <text evidence="6">The sequence shown here is derived from an EMBL/GenBank/DDBJ whole genome shotgun (WGS) entry which is preliminary data.</text>
</comment>
<dbReference type="Gene3D" id="3.30.70.260">
    <property type="match status" value="1"/>
</dbReference>
<proteinExistence type="inferred from homology"/>
<evidence type="ECO:0000256" key="1">
    <source>
        <dbReference type="ARBA" id="ARBA00022563"/>
    </source>
</evidence>
<keyword evidence="3" id="KW-0658">Purine biosynthesis</keyword>
<dbReference type="CDD" id="cd04875">
    <property type="entry name" value="ACT_F4HF-DF"/>
    <property type="match status" value="1"/>
</dbReference>